<reference evidence="1 2" key="1">
    <citation type="journal article" date="2018" name="Nat. Ecol. Evol.">
        <title>Pezizomycetes genomes reveal the molecular basis of ectomycorrhizal truffle lifestyle.</title>
        <authorList>
            <person name="Murat C."/>
            <person name="Payen T."/>
            <person name="Noel B."/>
            <person name="Kuo A."/>
            <person name="Morin E."/>
            <person name="Chen J."/>
            <person name="Kohler A."/>
            <person name="Krizsan K."/>
            <person name="Balestrini R."/>
            <person name="Da Silva C."/>
            <person name="Montanini B."/>
            <person name="Hainaut M."/>
            <person name="Levati E."/>
            <person name="Barry K.W."/>
            <person name="Belfiori B."/>
            <person name="Cichocki N."/>
            <person name="Clum A."/>
            <person name="Dockter R.B."/>
            <person name="Fauchery L."/>
            <person name="Guy J."/>
            <person name="Iotti M."/>
            <person name="Le Tacon F."/>
            <person name="Lindquist E.A."/>
            <person name="Lipzen A."/>
            <person name="Malagnac F."/>
            <person name="Mello A."/>
            <person name="Molinier V."/>
            <person name="Miyauchi S."/>
            <person name="Poulain J."/>
            <person name="Riccioni C."/>
            <person name="Rubini A."/>
            <person name="Sitrit Y."/>
            <person name="Splivallo R."/>
            <person name="Traeger S."/>
            <person name="Wang M."/>
            <person name="Zifcakova L."/>
            <person name="Wipf D."/>
            <person name="Zambonelli A."/>
            <person name="Paolocci F."/>
            <person name="Nowrousian M."/>
            <person name="Ottonello S."/>
            <person name="Baldrian P."/>
            <person name="Spatafora J.W."/>
            <person name="Henrissat B."/>
            <person name="Nagy L.G."/>
            <person name="Aury J.M."/>
            <person name="Wincker P."/>
            <person name="Grigoriev I.V."/>
            <person name="Bonfante P."/>
            <person name="Martin F.M."/>
        </authorList>
    </citation>
    <scope>NUCLEOTIDE SEQUENCE [LARGE SCALE GENOMIC DNA]</scope>
    <source>
        <strain evidence="1 2">RN42</strain>
    </source>
</reference>
<dbReference type="EMBL" id="ML119719">
    <property type="protein sequence ID" value="RPA77873.1"/>
    <property type="molecule type" value="Genomic_DNA"/>
</dbReference>
<dbReference type="PANTHER" id="PTHR15460">
    <property type="entry name" value="PEROXISOMAL MEMBRANE PROTEIN 4"/>
    <property type="match status" value="1"/>
</dbReference>
<sequence length="230" mass="25521">MSSTVASSALVQKLTAILLDPNNATLLSLVKGVRNGIVYGSKIRFPHALVMVMLFRSGTFREKLKSVFQATRTHGQNLASFVLVFKVLHMIFSSQKGGDPARFSEKPTRKTPDAFLAGAMAGYLVFGRDGDNPINQQIVLYIFGRTMMALLKLAGAKTGLAQALDGPGDKSGKGRGNWWGLFSAASWGGVMWLFRYYPEFLQGSLRSSMVYLYQDSERWTGWRNFLLYNV</sequence>
<name>A0A3N4HVH9_ASCIM</name>
<dbReference type="OrthoDB" id="39659at2759"/>
<organism evidence="1 2">
    <name type="scientific">Ascobolus immersus RN42</name>
    <dbReference type="NCBI Taxonomy" id="1160509"/>
    <lineage>
        <taxon>Eukaryota</taxon>
        <taxon>Fungi</taxon>
        <taxon>Dikarya</taxon>
        <taxon>Ascomycota</taxon>
        <taxon>Pezizomycotina</taxon>
        <taxon>Pezizomycetes</taxon>
        <taxon>Pezizales</taxon>
        <taxon>Ascobolaceae</taxon>
        <taxon>Ascobolus</taxon>
    </lineage>
</organism>
<dbReference type="GO" id="GO:0005778">
    <property type="term" value="C:peroxisomal membrane"/>
    <property type="evidence" value="ECO:0007669"/>
    <property type="project" value="TreeGrafter"/>
</dbReference>
<evidence type="ECO:0000313" key="1">
    <source>
        <dbReference type="EMBL" id="RPA77873.1"/>
    </source>
</evidence>
<dbReference type="Pfam" id="PF02466">
    <property type="entry name" value="Tim17"/>
    <property type="match status" value="1"/>
</dbReference>
<dbReference type="Proteomes" id="UP000275078">
    <property type="component" value="Unassembled WGS sequence"/>
</dbReference>
<proteinExistence type="predicted"/>
<gene>
    <name evidence="1" type="ORF">BJ508DRAFT_162776</name>
</gene>
<dbReference type="PIRSF" id="PIRSF013674">
    <property type="entry name" value="PXMP4"/>
    <property type="match status" value="1"/>
</dbReference>
<evidence type="ECO:0000313" key="2">
    <source>
        <dbReference type="Proteomes" id="UP000275078"/>
    </source>
</evidence>
<protein>
    <submittedName>
        <fullName evidence="1">Peroxisomal membrane protein 4</fullName>
    </submittedName>
</protein>
<dbReference type="AlphaFoldDB" id="A0A3N4HVH9"/>
<dbReference type="PANTHER" id="PTHR15460:SF3">
    <property type="entry name" value="PEROXISOMAL MEMBRANE PROTEIN 4"/>
    <property type="match status" value="1"/>
</dbReference>
<dbReference type="STRING" id="1160509.A0A3N4HVH9"/>
<keyword evidence="2" id="KW-1185">Reference proteome</keyword>
<accession>A0A3N4HVH9</accession>
<dbReference type="InterPro" id="IPR019531">
    <property type="entry name" value="Pmp4"/>
</dbReference>